<keyword evidence="3" id="KW-1185">Reference proteome</keyword>
<evidence type="ECO:0000313" key="1">
    <source>
        <dbReference type="EMBL" id="EEC15686.1"/>
    </source>
</evidence>
<dbReference type="EnsemblMetazoa" id="ISCW012491-RA">
    <property type="protein sequence ID" value="ISCW012491-PA"/>
    <property type="gene ID" value="ISCW012491"/>
</dbReference>
<sequence length="51" mass="6020">MKRFHRDRIRHLGRQLALYAEAELASSREACAILERSLLRLAARPRNCRED</sequence>
<protein>
    <submittedName>
        <fullName evidence="1 2">Uncharacterized protein</fullName>
    </submittedName>
</protein>
<dbReference type="EMBL" id="ABJB010551358">
    <property type="status" value="NOT_ANNOTATED_CDS"/>
    <property type="molecule type" value="Genomic_DNA"/>
</dbReference>
<gene>
    <name evidence="1" type="ORF">IscW_ISCW012491</name>
</gene>
<evidence type="ECO:0000313" key="2">
    <source>
        <dbReference type="EnsemblMetazoa" id="ISCW012491-PA"/>
    </source>
</evidence>
<name>B7QA14_IXOSC</name>
<dbReference type="PaxDb" id="6945-B7QA14"/>
<dbReference type="Proteomes" id="UP000001555">
    <property type="component" value="Unassembled WGS sequence"/>
</dbReference>
<dbReference type="HOGENOM" id="CLU_3108755_0_0_1"/>
<accession>B7QA14</accession>
<evidence type="ECO:0000313" key="3">
    <source>
        <dbReference type="Proteomes" id="UP000001555"/>
    </source>
</evidence>
<proteinExistence type="predicted"/>
<reference evidence="2" key="2">
    <citation type="submission" date="2020-05" db="UniProtKB">
        <authorList>
            <consortium name="EnsemblMetazoa"/>
        </authorList>
    </citation>
    <scope>IDENTIFICATION</scope>
    <source>
        <strain evidence="2">wikel</strain>
    </source>
</reference>
<reference evidence="1 3" key="1">
    <citation type="submission" date="2008-03" db="EMBL/GenBank/DDBJ databases">
        <title>Annotation of Ixodes scapularis.</title>
        <authorList>
            <consortium name="Ixodes scapularis Genome Project Consortium"/>
            <person name="Caler E."/>
            <person name="Hannick L.I."/>
            <person name="Bidwell S."/>
            <person name="Joardar V."/>
            <person name="Thiagarajan M."/>
            <person name="Amedeo P."/>
            <person name="Galinsky K.J."/>
            <person name="Schobel S."/>
            <person name="Inman J."/>
            <person name="Hostetler J."/>
            <person name="Miller J."/>
            <person name="Hammond M."/>
            <person name="Megy K."/>
            <person name="Lawson D."/>
            <person name="Kodira C."/>
            <person name="Sutton G."/>
            <person name="Meyer J."/>
            <person name="Hill C.A."/>
            <person name="Birren B."/>
            <person name="Nene V."/>
            <person name="Collins F."/>
            <person name="Alarcon-Chaidez F."/>
            <person name="Wikel S."/>
            <person name="Strausberg R."/>
        </authorList>
    </citation>
    <scope>NUCLEOTIDE SEQUENCE [LARGE SCALE GENOMIC DNA]</scope>
    <source>
        <strain evidence="3">Wikel</strain>
        <strain evidence="1">Wikel colony</strain>
    </source>
</reference>
<organism>
    <name type="scientific">Ixodes scapularis</name>
    <name type="common">Black-legged tick</name>
    <name type="synonym">Deer tick</name>
    <dbReference type="NCBI Taxonomy" id="6945"/>
    <lineage>
        <taxon>Eukaryota</taxon>
        <taxon>Metazoa</taxon>
        <taxon>Ecdysozoa</taxon>
        <taxon>Arthropoda</taxon>
        <taxon>Chelicerata</taxon>
        <taxon>Arachnida</taxon>
        <taxon>Acari</taxon>
        <taxon>Parasitiformes</taxon>
        <taxon>Ixodida</taxon>
        <taxon>Ixodoidea</taxon>
        <taxon>Ixodidae</taxon>
        <taxon>Ixodinae</taxon>
        <taxon>Ixodes</taxon>
    </lineage>
</organism>
<dbReference type="VEuPathDB" id="VectorBase:ISCW012491"/>
<dbReference type="AlphaFoldDB" id="B7QA14"/>
<dbReference type="InParanoid" id="B7QA14"/>
<dbReference type="VEuPathDB" id="VectorBase:ISCI012491"/>
<dbReference type="EMBL" id="DS892014">
    <property type="protein sequence ID" value="EEC15686.1"/>
    <property type="molecule type" value="Genomic_DNA"/>
</dbReference>